<dbReference type="EMBL" id="JAJHUN010000001">
    <property type="protein sequence ID" value="KAJ4163629.1"/>
    <property type="molecule type" value="Genomic_DNA"/>
</dbReference>
<evidence type="ECO:0000313" key="2">
    <source>
        <dbReference type="Proteomes" id="UP001144673"/>
    </source>
</evidence>
<gene>
    <name evidence="1" type="ORF">LMH87_005346</name>
</gene>
<protein>
    <submittedName>
        <fullName evidence="1">Uncharacterized protein</fullName>
    </submittedName>
</protein>
<name>A0A9W8US15_AKAMU</name>
<reference evidence="1" key="1">
    <citation type="journal article" date="2023" name="Access Microbiol">
        <title>De-novo genome assembly for Akanthomyces muscarius, a biocontrol agent of insect agricultural pests.</title>
        <authorList>
            <person name="Erdos Z."/>
            <person name="Studholme D.J."/>
            <person name="Raymond B."/>
            <person name="Sharma M."/>
        </authorList>
    </citation>
    <scope>NUCLEOTIDE SEQUENCE</scope>
    <source>
        <strain evidence="1">Ve6</strain>
    </source>
</reference>
<dbReference type="Proteomes" id="UP001144673">
    <property type="component" value="Chromosome 1"/>
</dbReference>
<dbReference type="GeneID" id="80892505"/>
<dbReference type="AlphaFoldDB" id="A0A9W8US15"/>
<evidence type="ECO:0000313" key="1">
    <source>
        <dbReference type="EMBL" id="KAJ4163629.1"/>
    </source>
</evidence>
<sequence>MACKRKCTKRLQYHHILSGSASKKIECQLYTLLLAQSHRALWLKKTAISPTVVKEDSIANDHFIRDDACLLCLSDADLEFSSTAYFGSLVDCSHRIGAGYRTYLPNGIQARHPGRK</sequence>
<keyword evidence="2" id="KW-1185">Reference proteome</keyword>
<comment type="caution">
    <text evidence="1">The sequence shown here is derived from an EMBL/GenBank/DDBJ whole genome shotgun (WGS) entry which is preliminary data.</text>
</comment>
<accession>A0A9W8US15</accession>
<dbReference type="KEGG" id="amus:LMH87_005346"/>
<proteinExistence type="predicted"/>
<dbReference type="RefSeq" id="XP_056058544.1">
    <property type="nucleotide sequence ID" value="XM_056203047.1"/>
</dbReference>
<organism evidence="1 2">
    <name type="scientific">Akanthomyces muscarius</name>
    <name type="common">Entomopathogenic fungus</name>
    <name type="synonym">Lecanicillium muscarium</name>
    <dbReference type="NCBI Taxonomy" id="2231603"/>
    <lineage>
        <taxon>Eukaryota</taxon>
        <taxon>Fungi</taxon>
        <taxon>Dikarya</taxon>
        <taxon>Ascomycota</taxon>
        <taxon>Pezizomycotina</taxon>
        <taxon>Sordariomycetes</taxon>
        <taxon>Hypocreomycetidae</taxon>
        <taxon>Hypocreales</taxon>
        <taxon>Cordycipitaceae</taxon>
        <taxon>Akanthomyces</taxon>
    </lineage>
</organism>